<reference evidence="2 3" key="1">
    <citation type="submission" date="2019-05" db="EMBL/GenBank/DDBJ databases">
        <title>Another draft genome of Portunus trituberculatus and its Hox gene families provides insights of decapod evolution.</title>
        <authorList>
            <person name="Jeong J.-H."/>
            <person name="Song I."/>
            <person name="Kim S."/>
            <person name="Choi T."/>
            <person name="Kim D."/>
            <person name="Ryu S."/>
            <person name="Kim W."/>
        </authorList>
    </citation>
    <scope>NUCLEOTIDE SEQUENCE [LARGE SCALE GENOMIC DNA]</scope>
    <source>
        <tissue evidence="2">Muscle</tissue>
    </source>
</reference>
<proteinExistence type="predicted"/>
<evidence type="ECO:0000313" key="2">
    <source>
        <dbReference type="EMBL" id="MPC56518.1"/>
    </source>
</evidence>
<keyword evidence="3" id="KW-1185">Reference proteome</keyword>
<dbReference type="Proteomes" id="UP000324222">
    <property type="component" value="Unassembled WGS sequence"/>
</dbReference>
<gene>
    <name evidence="2" type="ORF">E2C01_050480</name>
</gene>
<evidence type="ECO:0000256" key="1">
    <source>
        <dbReference type="SAM" id="MobiDB-lite"/>
    </source>
</evidence>
<protein>
    <submittedName>
        <fullName evidence="2">Uncharacterized protein</fullName>
    </submittedName>
</protein>
<sequence>MQIQSTSASLVRKQSREFKNSKAETAATGTTDSVIKEVNNTVQQSSSSAFSPFKLTDCFSLRQAVNRTAYILQFIHNVRHQASERRSGPFSPEEREGALHYWIRLA</sequence>
<organism evidence="2 3">
    <name type="scientific">Portunus trituberculatus</name>
    <name type="common">Swimming crab</name>
    <name type="synonym">Neptunus trituberculatus</name>
    <dbReference type="NCBI Taxonomy" id="210409"/>
    <lineage>
        <taxon>Eukaryota</taxon>
        <taxon>Metazoa</taxon>
        <taxon>Ecdysozoa</taxon>
        <taxon>Arthropoda</taxon>
        <taxon>Crustacea</taxon>
        <taxon>Multicrustacea</taxon>
        <taxon>Malacostraca</taxon>
        <taxon>Eumalacostraca</taxon>
        <taxon>Eucarida</taxon>
        <taxon>Decapoda</taxon>
        <taxon>Pleocyemata</taxon>
        <taxon>Brachyura</taxon>
        <taxon>Eubrachyura</taxon>
        <taxon>Portunoidea</taxon>
        <taxon>Portunidae</taxon>
        <taxon>Portuninae</taxon>
        <taxon>Portunus</taxon>
    </lineage>
</organism>
<dbReference type="AlphaFoldDB" id="A0A5B7GHG7"/>
<name>A0A5B7GHG7_PORTR</name>
<dbReference type="EMBL" id="VSRR010014003">
    <property type="protein sequence ID" value="MPC56518.1"/>
    <property type="molecule type" value="Genomic_DNA"/>
</dbReference>
<comment type="caution">
    <text evidence="2">The sequence shown here is derived from an EMBL/GenBank/DDBJ whole genome shotgun (WGS) entry which is preliminary data.</text>
</comment>
<accession>A0A5B7GHG7</accession>
<evidence type="ECO:0000313" key="3">
    <source>
        <dbReference type="Proteomes" id="UP000324222"/>
    </source>
</evidence>
<feature type="region of interest" description="Disordered" evidence="1">
    <location>
        <begin position="1"/>
        <end position="30"/>
    </location>
</feature>